<dbReference type="EMBL" id="CAUYUJ010015545">
    <property type="protein sequence ID" value="CAK0855347.1"/>
    <property type="molecule type" value="Genomic_DNA"/>
</dbReference>
<name>A0ABN9U856_9DINO</name>
<dbReference type="Gene3D" id="2.60.200.20">
    <property type="match status" value="1"/>
</dbReference>
<evidence type="ECO:0000313" key="3">
    <source>
        <dbReference type="EMBL" id="CAK0855347.1"/>
    </source>
</evidence>
<feature type="compositionally biased region" description="Low complexity" evidence="1">
    <location>
        <begin position="75"/>
        <end position="84"/>
    </location>
</feature>
<dbReference type="InterPro" id="IPR008984">
    <property type="entry name" value="SMAD_FHA_dom_sf"/>
</dbReference>
<evidence type="ECO:0000259" key="2">
    <source>
        <dbReference type="PROSITE" id="PS50006"/>
    </source>
</evidence>
<comment type="caution">
    <text evidence="3">The sequence shown here is derived from an EMBL/GenBank/DDBJ whole genome shotgun (WGS) entry which is preliminary data.</text>
</comment>
<feature type="region of interest" description="Disordered" evidence="1">
    <location>
        <begin position="40"/>
        <end position="84"/>
    </location>
</feature>
<accession>A0ABN9U856</accession>
<evidence type="ECO:0000256" key="1">
    <source>
        <dbReference type="SAM" id="MobiDB-lite"/>
    </source>
</evidence>
<sequence length="239" mass="24147">MVPEWIDAICFRGQLRSRLQAPDGAALCLHTLASNLAPGAGRAGSLCTSSPPSGDAPREPAAGEGATEAGGGAEEPGQPQPVETAPEAAPVVPLLTAAAVAAAATEVSSAAAVRFALVLRDEDGSASVKRFVLHPGAAVRVGRLPKAEVMLTPSGISNHHLEFRVLPGKSLGIRDLSSNGTGLAPPGGEVERMQKGVDVPVQDGCRVVLPMRLGKSAVAVEGDLRATFSVHLGAGPAKA</sequence>
<protein>
    <recommendedName>
        <fullName evidence="2">FHA domain-containing protein</fullName>
    </recommendedName>
</protein>
<dbReference type="CDD" id="cd00060">
    <property type="entry name" value="FHA"/>
    <property type="match status" value="1"/>
</dbReference>
<proteinExistence type="predicted"/>
<dbReference type="Proteomes" id="UP001189429">
    <property type="component" value="Unassembled WGS sequence"/>
</dbReference>
<dbReference type="Pfam" id="PF00498">
    <property type="entry name" value="FHA"/>
    <property type="match status" value="1"/>
</dbReference>
<dbReference type="PROSITE" id="PS50006">
    <property type="entry name" value="FHA_DOMAIN"/>
    <property type="match status" value="1"/>
</dbReference>
<feature type="domain" description="FHA" evidence="2">
    <location>
        <begin position="139"/>
        <end position="181"/>
    </location>
</feature>
<dbReference type="InterPro" id="IPR000253">
    <property type="entry name" value="FHA_dom"/>
</dbReference>
<organism evidence="3 4">
    <name type="scientific">Prorocentrum cordatum</name>
    <dbReference type="NCBI Taxonomy" id="2364126"/>
    <lineage>
        <taxon>Eukaryota</taxon>
        <taxon>Sar</taxon>
        <taxon>Alveolata</taxon>
        <taxon>Dinophyceae</taxon>
        <taxon>Prorocentrales</taxon>
        <taxon>Prorocentraceae</taxon>
        <taxon>Prorocentrum</taxon>
    </lineage>
</organism>
<gene>
    <name evidence="3" type="ORF">PCOR1329_LOCUS46121</name>
</gene>
<evidence type="ECO:0000313" key="4">
    <source>
        <dbReference type="Proteomes" id="UP001189429"/>
    </source>
</evidence>
<dbReference type="SUPFAM" id="SSF49879">
    <property type="entry name" value="SMAD/FHA domain"/>
    <property type="match status" value="1"/>
</dbReference>
<keyword evidence="4" id="KW-1185">Reference proteome</keyword>
<reference evidence="3" key="1">
    <citation type="submission" date="2023-10" db="EMBL/GenBank/DDBJ databases">
        <authorList>
            <person name="Chen Y."/>
            <person name="Shah S."/>
            <person name="Dougan E. K."/>
            <person name="Thang M."/>
            <person name="Chan C."/>
        </authorList>
    </citation>
    <scope>NUCLEOTIDE SEQUENCE [LARGE SCALE GENOMIC DNA]</scope>
</reference>